<dbReference type="EMBL" id="BSDE01000003">
    <property type="protein sequence ID" value="GLH73269.1"/>
    <property type="molecule type" value="Genomic_DNA"/>
</dbReference>
<protein>
    <submittedName>
        <fullName evidence="1">Uncharacterized protein</fullName>
    </submittedName>
</protein>
<comment type="caution">
    <text evidence="1">The sequence shown here is derived from an EMBL/GenBank/DDBJ whole genome shotgun (WGS) entry which is preliminary data.</text>
</comment>
<reference evidence="1 2" key="1">
    <citation type="journal article" date="2023" name="Antonie Van Leeuwenhoek">
        <title>Mesoterricola silvestris gen. nov., sp. nov., Mesoterricola sediminis sp. nov., Geothrix oryzae sp. nov., Geothrix edaphica sp. nov., Geothrix rubra sp. nov., and Geothrix limicola sp. nov., six novel members of Acidobacteriota isolated from soils.</title>
        <authorList>
            <person name="Itoh H."/>
            <person name="Sugisawa Y."/>
            <person name="Mise K."/>
            <person name="Xu Z."/>
            <person name="Kuniyasu M."/>
            <person name="Ushijima N."/>
            <person name="Kawano K."/>
            <person name="Kobayashi E."/>
            <person name="Shiratori Y."/>
            <person name="Masuda Y."/>
            <person name="Senoo K."/>
        </authorList>
    </citation>
    <scope>NUCLEOTIDE SEQUENCE [LARGE SCALE GENOMIC DNA]</scope>
    <source>
        <strain evidence="1 2">Red804</strain>
    </source>
</reference>
<name>A0ABQ5QEK5_9BACT</name>
<organism evidence="1 2">
    <name type="scientific">Geothrix limicola</name>
    <dbReference type="NCBI Taxonomy" id="2927978"/>
    <lineage>
        <taxon>Bacteria</taxon>
        <taxon>Pseudomonadati</taxon>
        <taxon>Acidobacteriota</taxon>
        <taxon>Holophagae</taxon>
        <taxon>Holophagales</taxon>
        <taxon>Holophagaceae</taxon>
        <taxon>Geothrix</taxon>
    </lineage>
</organism>
<dbReference type="RefSeq" id="WP_285574127.1">
    <property type="nucleotide sequence ID" value="NZ_BSDE01000003.1"/>
</dbReference>
<dbReference type="Proteomes" id="UP001165069">
    <property type="component" value="Unassembled WGS sequence"/>
</dbReference>
<proteinExistence type="predicted"/>
<sequence>MWIEAFAFLIQLPPLAFGPALPPPAFALPRALTCEIRDLGRIQEPVRPPWPAQRKLLRIPAVGPGLDRHFTHPALEAALILGALAATRGGWDDRPWGVRAWDATGAVTPVLIPPMAPPSWGMTHR</sequence>
<evidence type="ECO:0000313" key="2">
    <source>
        <dbReference type="Proteomes" id="UP001165069"/>
    </source>
</evidence>
<accession>A0ABQ5QEK5</accession>
<keyword evidence="2" id="KW-1185">Reference proteome</keyword>
<evidence type="ECO:0000313" key="1">
    <source>
        <dbReference type="EMBL" id="GLH73269.1"/>
    </source>
</evidence>
<gene>
    <name evidence="1" type="ORF">GETHLI_17710</name>
</gene>